<gene>
    <name evidence="2" type="ORF">E3N88_31713</name>
</gene>
<dbReference type="EMBL" id="SZYD01000016">
    <property type="protein sequence ID" value="KAD3336194.1"/>
    <property type="molecule type" value="Genomic_DNA"/>
</dbReference>
<dbReference type="PANTHER" id="PTHR46781:SF2">
    <property type="entry name" value="ALPHA 1,4-GLYCOSYLTRANSFERASE FAMILY PROTEIN"/>
    <property type="match status" value="1"/>
</dbReference>
<dbReference type="Pfam" id="PF04572">
    <property type="entry name" value="Gb3_synth"/>
    <property type="match status" value="1"/>
</dbReference>
<dbReference type="AlphaFoldDB" id="A0A5N6M6F9"/>
<dbReference type="OrthoDB" id="409543at2759"/>
<dbReference type="Proteomes" id="UP000326396">
    <property type="component" value="Linkage Group LG6"/>
</dbReference>
<feature type="domain" description="Alpha 1,4-glycosyltransferase" evidence="1">
    <location>
        <begin position="290"/>
        <end position="414"/>
    </location>
</feature>
<dbReference type="Pfam" id="PF04488">
    <property type="entry name" value="Gly_transf_sug"/>
    <property type="match status" value="1"/>
</dbReference>
<dbReference type="InterPro" id="IPR029044">
    <property type="entry name" value="Nucleotide-diphossugar_trans"/>
</dbReference>
<dbReference type="InterPro" id="IPR007652">
    <property type="entry name" value="A1-4-GlycosylTfrase_dom"/>
</dbReference>
<dbReference type="InterPro" id="IPR044789">
    <property type="entry name" value="Put_A1-4-GlycosylTfrase_plant"/>
</dbReference>
<organism evidence="2 3">
    <name type="scientific">Mikania micrantha</name>
    <name type="common">bitter vine</name>
    <dbReference type="NCBI Taxonomy" id="192012"/>
    <lineage>
        <taxon>Eukaryota</taxon>
        <taxon>Viridiplantae</taxon>
        <taxon>Streptophyta</taxon>
        <taxon>Embryophyta</taxon>
        <taxon>Tracheophyta</taxon>
        <taxon>Spermatophyta</taxon>
        <taxon>Magnoliopsida</taxon>
        <taxon>eudicotyledons</taxon>
        <taxon>Gunneridae</taxon>
        <taxon>Pentapetalae</taxon>
        <taxon>asterids</taxon>
        <taxon>campanulids</taxon>
        <taxon>Asterales</taxon>
        <taxon>Asteraceae</taxon>
        <taxon>Asteroideae</taxon>
        <taxon>Heliantheae alliance</taxon>
        <taxon>Eupatorieae</taxon>
        <taxon>Mikania</taxon>
    </lineage>
</organism>
<protein>
    <recommendedName>
        <fullName evidence="1">Alpha 1,4-glycosyltransferase domain-containing protein</fullName>
    </recommendedName>
</protein>
<evidence type="ECO:0000313" key="3">
    <source>
        <dbReference type="Proteomes" id="UP000326396"/>
    </source>
</evidence>
<evidence type="ECO:0000259" key="1">
    <source>
        <dbReference type="Pfam" id="PF04572"/>
    </source>
</evidence>
<dbReference type="InterPro" id="IPR007577">
    <property type="entry name" value="GlycoTrfase_DXD_sugar-bd_CS"/>
</dbReference>
<evidence type="ECO:0000313" key="2">
    <source>
        <dbReference type="EMBL" id="KAD3336194.1"/>
    </source>
</evidence>
<keyword evidence="3" id="KW-1185">Reference proteome</keyword>
<dbReference type="SUPFAM" id="SSF53448">
    <property type="entry name" value="Nucleotide-diphospho-sugar transferases"/>
    <property type="match status" value="1"/>
</dbReference>
<comment type="caution">
    <text evidence="2">The sequence shown here is derived from an EMBL/GenBank/DDBJ whole genome shotgun (WGS) entry which is preliminary data.</text>
</comment>
<reference evidence="2 3" key="1">
    <citation type="submission" date="2019-05" db="EMBL/GenBank/DDBJ databases">
        <title>Mikania micrantha, genome provides insights into the molecular mechanism of rapid growth.</title>
        <authorList>
            <person name="Liu B."/>
        </authorList>
    </citation>
    <scope>NUCLEOTIDE SEQUENCE [LARGE SCALE GENOMIC DNA]</scope>
    <source>
        <strain evidence="2">NLD-2019</strain>
        <tissue evidence="2">Leaf</tissue>
    </source>
</reference>
<dbReference type="Gene3D" id="3.90.550.20">
    <property type="match status" value="1"/>
</dbReference>
<accession>A0A5N6M6F9</accession>
<proteinExistence type="predicted"/>
<dbReference type="PANTHER" id="PTHR46781">
    <property type="entry name" value="ALPHA 1,4-GLYCOSYLTRANSFERASE FAMILY PROTEIN"/>
    <property type="match status" value="1"/>
</dbReference>
<name>A0A5N6M6F9_9ASTR</name>
<sequence>MMMMMHRRFSLNRHAGVRIFSVISFGAIFFTYVFVTRTLTSNLSIIHPQNQTFSIQHVKLTSYSILKTSTEITQQTHVFQEDHHHDDIVKPPNHIAKETMIINEKPILEFDILKSTTLTRRFKKRAHQFFKDGCQVRFFMIWISSSMRVFGDREFIAVDSLFKSNPNICLMILSNTMDSRYGLQILKPLTDRGFKVQAITPDLDFLFKNTPAQSWLDQVKKGKTNPGKIPLAQNLSNIIRLAILYKYGGVYIDTDFVILKDFSGLRNSIGAQSASLSGNWTRLNNAVLIFDKKHLLLYKFMDEFASTFDGNKWGYNGPYLVSRVVEREAAKRELINFTVLHQKVFYPVDWTRVGGFFAAPVSLVHQRWIEAKVDQLNRWTYGVHLWNKQSSRLRVEEGSIMARLILDYCVICNNVKYLHGNS</sequence>